<gene>
    <name evidence="2" type="ORF">FYJ58_09815</name>
</gene>
<sequence>MSNYFAGVTDIETLRKRYRELLKQYHPDNGGSVSEMQSINAEYDRLFADFSKVNKSDGQSYTYEENEQFKAILNEITGFNMTVQIIGSWIWCFDCYQYKDQLKGLGFTWCSKKRAWVWHSEPYRRHHKQEIPLSDIKAKYGCQTVRNQSYQYSLN</sequence>
<keyword evidence="1" id="KW-0235">DNA replication</keyword>
<name>A0A6L5XZW5_9FIRM</name>
<accession>A0A6L5XZW5</accession>
<dbReference type="InterPro" id="IPR036869">
    <property type="entry name" value="J_dom_sf"/>
</dbReference>
<dbReference type="GO" id="GO:0006260">
    <property type="term" value="P:DNA replication"/>
    <property type="evidence" value="ECO:0007669"/>
    <property type="project" value="UniProtKB-KW"/>
</dbReference>
<evidence type="ECO:0000313" key="3">
    <source>
        <dbReference type="Proteomes" id="UP000482209"/>
    </source>
</evidence>
<dbReference type="Gene3D" id="1.10.287.110">
    <property type="entry name" value="DnaJ domain"/>
    <property type="match status" value="1"/>
</dbReference>
<dbReference type="RefSeq" id="WP_154519567.1">
    <property type="nucleotide sequence ID" value="NZ_VUMT01000014.1"/>
</dbReference>
<evidence type="ECO:0000313" key="2">
    <source>
        <dbReference type="EMBL" id="MSS64169.1"/>
    </source>
</evidence>
<organism evidence="2 3">
    <name type="scientific">Velocimicrobium porci</name>
    <dbReference type="NCBI Taxonomy" id="2606634"/>
    <lineage>
        <taxon>Bacteria</taxon>
        <taxon>Bacillati</taxon>
        <taxon>Bacillota</taxon>
        <taxon>Clostridia</taxon>
        <taxon>Lachnospirales</taxon>
        <taxon>Lachnospiraceae</taxon>
        <taxon>Velocimicrobium</taxon>
    </lineage>
</organism>
<proteinExistence type="predicted"/>
<dbReference type="Proteomes" id="UP000482209">
    <property type="component" value="Unassembled WGS sequence"/>
</dbReference>
<dbReference type="EMBL" id="VUMT01000014">
    <property type="protein sequence ID" value="MSS64169.1"/>
    <property type="molecule type" value="Genomic_DNA"/>
</dbReference>
<protein>
    <submittedName>
        <fullName evidence="2">J domain-containing protein</fullName>
    </submittedName>
</protein>
<evidence type="ECO:0000256" key="1">
    <source>
        <dbReference type="ARBA" id="ARBA00022705"/>
    </source>
</evidence>
<keyword evidence="3" id="KW-1185">Reference proteome</keyword>
<comment type="caution">
    <text evidence="2">The sequence shown here is derived from an EMBL/GenBank/DDBJ whole genome shotgun (WGS) entry which is preliminary data.</text>
</comment>
<dbReference type="AlphaFoldDB" id="A0A6L5XZW5"/>
<dbReference type="SUPFAM" id="SSF46565">
    <property type="entry name" value="Chaperone J-domain"/>
    <property type="match status" value="1"/>
</dbReference>
<reference evidence="2 3" key="1">
    <citation type="submission" date="2019-08" db="EMBL/GenBank/DDBJ databases">
        <title>In-depth cultivation of the pig gut microbiome towards novel bacterial diversity and tailored functional studies.</title>
        <authorList>
            <person name="Wylensek D."/>
            <person name="Hitch T.C.A."/>
            <person name="Clavel T."/>
        </authorList>
    </citation>
    <scope>NUCLEOTIDE SEQUENCE [LARGE SCALE GENOMIC DNA]</scope>
    <source>
        <strain evidence="2 3">WCA-693-APC-MOT-I</strain>
    </source>
</reference>